<feature type="domain" description="Ketosynthase family 3 (KS3)" evidence="6">
    <location>
        <begin position="21"/>
        <end position="449"/>
    </location>
</feature>
<protein>
    <recommendedName>
        <fullName evidence="6">Ketosynthase family 3 (KS3) domain-containing protein</fullName>
    </recommendedName>
</protein>
<evidence type="ECO:0000256" key="4">
    <source>
        <dbReference type="ARBA" id="ARBA00023315"/>
    </source>
</evidence>
<dbReference type="InterPro" id="IPR020841">
    <property type="entry name" value="PKS_Beta-ketoAc_synthase_dom"/>
</dbReference>
<name>A0ABR5JEX7_9ACTN</name>
<proteinExistence type="predicted"/>
<dbReference type="EMBL" id="LGUT01000164">
    <property type="protein sequence ID" value="KOG91631.1"/>
    <property type="molecule type" value="Genomic_DNA"/>
</dbReference>
<keyword evidence="4" id="KW-0012">Acyltransferase</keyword>
<evidence type="ECO:0000256" key="2">
    <source>
        <dbReference type="ARBA" id="ARBA00022553"/>
    </source>
</evidence>
<dbReference type="PROSITE" id="PS00606">
    <property type="entry name" value="KS3_1"/>
    <property type="match status" value="1"/>
</dbReference>
<evidence type="ECO:0000256" key="3">
    <source>
        <dbReference type="ARBA" id="ARBA00022679"/>
    </source>
</evidence>
<dbReference type="Gene3D" id="3.40.47.10">
    <property type="match status" value="1"/>
</dbReference>
<dbReference type="InterPro" id="IPR014030">
    <property type="entry name" value="Ketoacyl_synth_N"/>
</dbReference>
<feature type="non-terminal residue" evidence="7">
    <location>
        <position position="605"/>
    </location>
</feature>
<dbReference type="Pfam" id="PF00109">
    <property type="entry name" value="ketoacyl-synt"/>
    <property type="match status" value="1"/>
</dbReference>
<dbReference type="InterPro" id="IPR001227">
    <property type="entry name" value="Ac_transferase_dom_sf"/>
</dbReference>
<comment type="caution">
    <text evidence="7">The sequence shown here is derived from an EMBL/GenBank/DDBJ whole genome shotgun (WGS) entry which is preliminary data.</text>
</comment>
<dbReference type="SUPFAM" id="SSF53901">
    <property type="entry name" value="Thiolase-like"/>
    <property type="match status" value="1"/>
</dbReference>
<sequence>MTVRPSTVRAAAVVGGNAPMHEAIAMVGAGCRFPRGADALPEFWRLLRTGTDAIEEVPPERWDVDRYYDPDPRRRGAMYSRWGSFLAGVDRFDPAFFGIAPREAHEMDPQQRLLLEVAWEALEDAGQSPTALAGTRAAVFTGVIGMDYTLLHARQAGLDGIGAWYASGREFSFGPGRISHVLGLQGPSMSVNTACSSSLVAVHLACQSLRAREADIALAGGVNLILSPELSIFLCKVRAMSSDGRCKPFDAAADGIVRGEGCAVVVLKRLSDALADGDDILAVIRGSAVNHDGASAGLTVPSGAAQQRLLTDALAAAGAAPTDIDYVEAHGTGTPLGDPIEVGALRTVLGAGRPEHRPLAIGSLKSNFGHMDAAAGVAGLLKAALILRYGQLPATLHIRERNPRIRWDWPVTVPTELTPLPAADDGRPRLAGISAFGLSGTNAHVIIEAAPEGAWGATARAAEGNTAGAPERSRPRVPERPGPVLLPISARDGAALTALARSYRDRLTGEAPPAPRDLAHTAGVRRAHHAEHRLAVTGGSTAELASKLGAFLDGEAPQGLSTGGRDLENDGAGEGPGIVLAFSGQGAQWPGMARELLAPDSGQGG</sequence>
<dbReference type="InterPro" id="IPR016039">
    <property type="entry name" value="Thiolase-like"/>
</dbReference>
<evidence type="ECO:0000259" key="6">
    <source>
        <dbReference type="PROSITE" id="PS52004"/>
    </source>
</evidence>
<dbReference type="SMART" id="SM00825">
    <property type="entry name" value="PKS_KS"/>
    <property type="match status" value="1"/>
</dbReference>
<feature type="region of interest" description="Disordered" evidence="5">
    <location>
        <begin position="460"/>
        <end position="487"/>
    </location>
</feature>
<keyword evidence="8" id="KW-1185">Reference proteome</keyword>
<dbReference type="InterPro" id="IPR032821">
    <property type="entry name" value="PKS_assoc"/>
</dbReference>
<accession>A0ABR5JEX7</accession>
<dbReference type="Gene3D" id="3.30.70.3290">
    <property type="match status" value="1"/>
</dbReference>
<keyword evidence="1" id="KW-0596">Phosphopantetheine</keyword>
<dbReference type="InterPro" id="IPR014031">
    <property type="entry name" value="Ketoacyl_synth_C"/>
</dbReference>
<evidence type="ECO:0000256" key="5">
    <source>
        <dbReference type="SAM" id="MobiDB-lite"/>
    </source>
</evidence>
<dbReference type="PANTHER" id="PTHR43775">
    <property type="entry name" value="FATTY ACID SYNTHASE"/>
    <property type="match status" value="1"/>
</dbReference>
<dbReference type="InterPro" id="IPR050091">
    <property type="entry name" value="PKS_NRPS_Biosynth_Enz"/>
</dbReference>
<evidence type="ECO:0000256" key="1">
    <source>
        <dbReference type="ARBA" id="ARBA00022450"/>
    </source>
</evidence>
<dbReference type="Proteomes" id="UP000037020">
    <property type="component" value="Unassembled WGS sequence"/>
</dbReference>
<gene>
    <name evidence="7" type="ORF">ADK38_02125</name>
</gene>
<dbReference type="Pfam" id="PF02801">
    <property type="entry name" value="Ketoacyl-synt_C"/>
    <property type="match status" value="1"/>
</dbReference>
<dbReference type="Gene3D" id="3.40.366.10">
    <property type="entry name" value="Malonyl-Coenzyme A Acyl Carrier Protein, domain 2"/>
    <property type="match status" value="1"/>
</dbReference>
<keyword evidence="3" id="KW-0808">Transferase</keyword>
<dbReference type="PROSITE" id="PS52004">
    <property type="entry name" value="KS3_2"/>
    <property type="match status" value="1"/>
</dbReference>
<evidence type="ECO:0000313" key="7">
    <source>
        <dbReference type="EMBL" id="KOG91631.1"/>
    </source>
</evidence>
<evidence type="ECO:0000313" key="8">
    <source>
        <dbReference type="Proteomes" id="UP000037020"/>
    </source>
</evidence>
<dbReference type="CDD" id="cd00833">
    <property type="entry name" value="PKS"/>
    <property type="match status" value="1"/>
</dbReference>
<dbReference type="InterPro" id="IPR018201">
    <property type="entry name" value="Ketoacyl_synth_AS"/>
</dbReference>
<organism evidence="7 8">
    <name type="scientific">Streptomyces varsoviensis</name>
    <dbReference type="NCBI Taxonomy" id="67373"/>
    <lineage>
        <taxon>Bacteria</taxon>
        <taxon>Bacillati</taxon>
        <taxon>Actinomycetota</taxon>
        <taxon>Actinomycetes</taxon>
        <taxon>Kitasatosporales</taxon>
        <taxon>Streptomycetaceae</taxon>
        <taxon>Streptomyces</taxon>
    </lineage>
</organism>
<keyword evidence="2" id="KW-0597">Phosphoprotein</keyword>
<reference evidence="7 8" key="1">
    <citation type="submission" date="2015-07" db="EMBL/GenBank/DDBJ databases">
        <authorList>
            <person name="Ju K.-S."/>
            <person name="Doroghazi J.R."/>
            <person name="Metcalf W.W."/>
        </authorList>
    </citation>
    <scope>NUCLEOTIDE SEQUENCE [LARGE SCALE GENOMIC DNA]</scope>
    <source>
        <strain evidence="7 8">NRRL B-3589</strain>
    </source>
</reference>
<dbReference type="PANTHER" id="PTHR43775:SF37">
    <property type="entry name" value="SI:DKEY-61P9.11"/>
    <property type="match status" value="1"/>
</dbReference>
<dbReference type="Pfam" id="PF16197">
    <property type="entry name" value="KAsynt_C_assoc"/>
    <property type="match status" value="1"/>
</dbReference>